<keyword evidence="2" id="KW-0342">GTP-binding</keyword>
<keyword evidence="1" id="KW-0547">Nucleotide-binding</keyword>
<proteinExistence type="predicted"/>
<evidence type="ECO:0000256" key="2">
    <source>
        <dbReference type="ARBA" id="ARBA00023134"/>
    </source>
</evidence>
<dbReference type="InterPro" id="IPR009001">
    <property type="entry name" value="Transl_elong_EF1A/Init_IF2_C"/>
</dbReference>
<keyword evidence="5" id="KW-1185">Reference proteome</keyword>
<dbReference type="EMBL" id="SLXJ01000002">
    <property type="protein sequence ID" value="TCP18449.1"/>
    <property type="molecule type" value="Genomic_DNA"/>
</dbReference>
<evidence type="ECO:0000313" key="4">
    <source>
        <dbReference type="EMBL" id="TCP18449.1"/>
    </source>
</evidence>
<feature type="domain" description="Selenocysteine-specific elongation factor beta-barrel" evidence="3">
    <location>
        <begin position="59"/>
        <end position="155"/>
    </location>
</feature>
<gene>
    <name evidence="4" type="ORF">EV693_102129</name>
</gene>
<evidence type="ECO:0000259" key="3">
    <source>
        <dbReference type="Pfam" id="PF25461"/>
    </source>
</evidence>
<organism evidence="4 5">
    <name type="scientific">Nicoletella semolina</name>
    <dbReference type="NCBI Taxonomy" id="271160"/>
    <lineage>
        <taxon>Bacteria</taxon>
        <taxon>Pseudomonadati</taxon>
        <taxon>Pseudomonadota</taxon>
        <taxon>Gammaproteobacteria</taxon>
        <taxon>Pasteurellales</taxon>
        <taxon>Pasteurellaceae</taxon>
        <taxon>Nicoletella</taxon>
    </lineage>
</organism>
<evidence type="ECO:0000313" key="5">
    <source>
        <dbReference type="Proteomes" id="UP000295537"/>
    </source>
</evidence>
<reference evidence="4 5" key="1">
    <citation type="submission" date="2019-03" db="EMBL/GenBank/DDBJ databases">
        <title>Genomic Encyclopedia of Type Strains, Phase IV (KMG-IV): sequencing the most valuable type-strain genomes for metagenomic binning, comparative biology and taxonomic classification.</title>
        <authorList>
            <person name="Goeker M."/>
        </authorList>
    </citation>
    <scope>NUCLEOTIDE SEQUENCE [LARGE SCALE GENOMIC DNA]</scope>
    <source>
        <strain evidence="4 5">DSM 16380</strain>
    </source>
</reference>
<comment type="caution">
    <text evidence="4">The sequence shown here is derived from an EMBL/GenBank/DDBJ whole genome shotgun (WGS) entry which is preliminary data.</text>
</comment>
<dbReference type="AlphaFoldDB" id="A0A4R2NBB8"/>
<dbReference type="Proteomes" id="UP000295537">
    <property type="component" value="Unassembled WGS sequence"/>
</dbReference>
<evidence type="ECO:0000256" key="1">
    <source>
        <dbReference type="ARBA" id="ARBA00022741"/>
    </source>
</evidence>
<sequence length="173" mass="19207">MPLIVFFTLRELALLLQAQNHAATAGDAGQHLALNVVGEKEGIKRGDWLTELAPCYVSDRLTVRLENIQPLKESSAVHIYHYASHTTGKLSLLNVKQVGYPQESHLQAVRLGQIFAEIQLETPLHICVGDRLILRTGDDSQTLAGAEVLEIDSPRRCQLMKQRCGICSIKQEN</sequence>
<accession>A0A4R2NBB8</accession>
<protein>
    <recommendedName>
        <fullName evidence="3">Selenocysteine-specific elongation factor beta-barrel domain-containing protein</fullName>
    </recommendedName>
</protein>
<name>A0A4R2NBB8_9PAST</name>
<dbReference type="InterPro" id="IPR057335">
    <property type="entry name" value="Beta-barrel_SelB"/>
</dbReference>
<dbReference type="GO" id="GO:0005525">
    <property type="term" value="F:GTP binding"/>
    <property type="evidence" value="ECO:0007669"/>
    <property type="project" value="UniProtKB-KW"/>
</dbReference>
<dbReference type="SUPFAM" id="SSF50465">
    <property type="entry name" value="EF-Tu/eEF-1alpha/eIF2-gamma C-terminal domain"/>
    <property type="match status" value="1"/>
</dbReference>
<dbReference type="Pfam" id="PF25461">
    <property type="entry name" value="Beta-barrel_SelB"/>
    <property type="match status" value="1"/>
</dbReference>